<reference evidence="11 12" key="1">
    <citation type="journal article" date="2014" name="Genome Announc.">
        <title>Draft Genome Sequence of Cytophaga fermentans JCM 21142T, a Facultative Anaerobe Isolated from Marine Mud.</title>
        <authorList>
            <person name="Starns D."/>
            <person name="Oshima K."/>
            <person name="Suda W."/>
            <person name="Iino T."/>
            <person name="Yuki M."/>
            <person name="Inoue J."/>
            <person name="Kitamura K."/>
            <person name="Iida T."/>
            <person name="Darby A."/>
            <person name="Hattori M."/>
            <person name="Ohkuma M."/>
        </authorList>
    </citation>
    <scope>NUCLEOTIDE SEQUENCE [LARGE SCALE GENOMIC DNA]</scope>
    <source>
        <strain evidence="11 12">JCM 21142</strain>
    </source>
</reference>
<keyword evidence="6" id="KW-0479">Metal-binding</keyword>
<comment type="cofactor">
    <cofactor evidence="1">
        <name>Zn(2+)</name>
        <dbReference type="ChEBI" id="CHEBI:29105"/>
    </cofactor>
</comment>
<dbReference type="UniPathway" id="UPA00391"/>
<comment type="similarity">
    <text evidence="3">Belongs to the PTPS family. QueD subfamily.</text>
</comment>
<evidence type="ECO:0000256" key="5">
    <source>
        <dbReference type="ARBA" id="ARBA00018141"/>
    </source>
</evidence>
<dbReference type="GO" id="GO:0070497">
    <property type="term" value="F:6-carboxytetrahydropterin synthase activity"/>
    <property type="evidence" value="ECO:0007669"/>
    <property type="project" value="UniProtKB-EC"/>
</dbReference>
<proteinExistence type="inferred from homology"/>
<evidence type="ECO:0000313" key="12">
    <source>
        <dbReference type="Proteomes" id="UP000019402"/>
    </source>
</evidence>
<dbReference type="InterPro" id="IPR007115">
    <property type="entry name" value="6-PTP_synth/QueD"/>
</dbReference>
<evidence type="ECO:0000256" key="3">
    <source>
        <dbReference type="ARBA" id="ARBA00008900"/>
    </source>
</evidence>
<dbReference type="EC" id="4.1.2.50" evidence="4"/>
<dbReference type="PANTHER" id="PTHR12589:SF7">
    <property type="entry name" value="6-PYRUVOYL TETRAHYDROBIOPTERIN SYNTHASE"/>
    <property type="match status" value="1"/>
</dbReference>
<keyword evidence="7" id="KW-0862">Zinc</keyword>
<dbReference type="SUPFAM" id="SSF55620">
    <property type="entry name" value="Tetrahydrobiopterin biosynthesis enzymes-like"/>
    <property type="match status" value="1"/>
</dbReference>
<dbReference type="GO" id="GO:0046872">
    <property type="term" value="F:metal ion binding"/>
    <property type="evidence" value="ECO:0007669"/>
    <property type="project" value="UniProtKB-KW"/>
</dbReference>
<evidence type="ECO:0000256" key="1">
    <source>
        <dbReference type="ARBA" id="ARBA00001947"/>
    </source>
</evidence>
<evidence type="ECO:0000313" key="11">
    <source>
        <dbReference type="EMBL" id="GAF02844.1"/>
    </source>
</evidence>
<dbReference type="EMBL" id="BAMD01000014">
    <property type="protein sequence ID" value="GAF02844.1"/>
    <property type="molecule type" value="Genomic_DNA"/>
</dbReference>
<evidence type="ECO:0000256" key="4">
    <source>
        <dbReference type="ARBA" id="ARBA00012982"/>
    </source>
</evidence>
<comment type="caution">
    <text evidence="11">The sequence shown here is derived from an EMBL/GenBank/DDBJ whole genome shotgun (WGS) entry which is preliminary data.</text>
</comment>
<comment type="catalytic activity">
    <reaction evidence="10">
        <text>7,8-dihydroneopterin 3'-triphosphate + H2O = 6-carboxy-5,6,7,8-tetrahydropterin + triphosphate + acetaldehyde + 2 H(+)</text>
        <dbReference type="Rhea" id="RHEA:27966"/>
        <dbReference type="ChEBI" id="CHEBI:15343"/>
        <dbReference type="ChEBI" id="CHEBI:15377"/>
        <dbReference type="ChEBI" id="CHEBI:15378"/>
        <dbReference type="ChEBI" id="CHEBI:18036"/>
        <dbReference type="ChEBI" id="CHEBI:58462"/>
        <dbReference type="ChEBI" id="CHEBI:61032"/>
        <dbReference type="EC" id="4.1.2.50"/>
    </reaction>
</comment>
<evidence type="ECO:0000256" key="10">
    <source>
        <dbReference type="ARBA" id="ARBA00048807"/>
    </source>
</evidence>
<dbReference type="PANTHER" id="PTHR12589">
    <property type="entry name" value="PYRUVOYL TETRAHYDROBIOPTERIN SYNTHASE"/>
    <property type="match status" value="1"/>
</dbReference>
<evidence type="ECO:0000256" key="7">
    <source>
        <dbReference type="ARBA" id="ARBA00022833"/>
    </source>
</evidence>
<dbReference type="Pfam" id="PF01242">
    <property type="entry name" value="PTPS"/>
    <property type="match status" value="1"/>
</dbReference>
<dbReference type="OrthoDB" id="9804698at2"/>
<protein>
    <recommendedName>
        <fullName evidence="5">6-carboxy-5,6,7,8-tetrahydropterin synthase</fullName>
        <ecNumber evidence="4">4.1.2.50</ecNumber>
    </recommendedName>
    <alternativeName>
        <fullName evidence="9">Queuosine biosynthesis protein QueD</fullName>
    </alternativeName>
</protein>
<name>W7YKG1_9BACT</name>
<evidence type="ECO:0000256" key="2">
    <source>
        <dbReference type="ARBA" id="ARBA00005061"/>
    </source>
</evidence>
<gene>
    <name evidence="11" type="ORF">JCM21142_41489</name>
</gene>
<dbReference type="RefSeq" id="WP_027473533.1">
    <property type="nucleotide sequence ID" value="NZ_BAMD01000014.1"/>
</dbReference>
<accession>W7YKG1</accession>
<evidence type="ECO:0000256" key="9">
    <source>
        <dbReference type="ARBA" id="ARBA00031449"/>
    </source>
</evidence>
<dbReference type="eggNOG" id="COG0720">
    <property type="taxonomic scope" value="Bacteria"/>
</dbReference>
<dbReference type="Proteomes" id="UP000019402">
    <property type="component" value="Unassembled WGS sequence"/>
</dbReference>
<dbReference type="STRING" id="869213.GCA_000517085_04276"/>
<keyword evidence="12" id="KW-1185">Reference proteome</keyword>
<dbReference type="Gene3D" id="3.30.479.10">
    <property type="entry name" value="6-pyruvoyl tetrahydropterin synthase/QueD"/>
    <property type="match status" value="1"/>
</dbReference>
<organism evidence="11 12">
    <name type="scientific">Saccharicrinis fermentans DSM 9555 = JCM 21142</name>
    <dbReference type="NCBI Taxonomy" id="869213"/>
    <lineage>
        <taxon>Bacteria</taxon>
        <taxon>Pseudomonadati</taxon>
        <taxon>Bacteroidota</taxon>
        <taxon>Bacteroidia</taxon>
        <taxon>Marinilabiliales</taxon>
        <taxon>Marinilabiliaceae</taxon>
        <taxon>Saccharicrinis</taxon>
    </lineage>
</organism>
<keyword evidence="8" id="KW-0456">Lyase</keyword>
<evidence type="ECO:0000256" key="6">
    <source>
        <dbReference type="ARBA" id="ARBA00022723"/>
    </source>
</evidence>
<dbReference type="InterPro" id="IPR038418">
    <property type="entry name" value="6-PTP_synth/QueD_sf"/>
</dbReference>
<evidence type="ECO:0000256" key="8">
    <source>
        <dbReference type="ARBA" id="ARBA00023239"/>
    </source>
</evidence>
<dbReference type="AlphaFoldDB" id="W7YKG1"/>
<comment type="pathway">
    <text evidence="2">Purine metabolism; 7-cyano-7-deazaguanine biosynthesis.</text>
</comment>
<sequence>MIIRKKFKFEGAHIVRDCSSNRCKKSLHGHSYIVEVFLTSNKLDYGQMIYDFGLTKGTIKDIIDSFDHAYAMWSKESDDFKSFIKANSDRYIIMPVSPSAECFSLTLLFLIDKILQATEFKNGEGDVRVRSVRVHETETGYAEAFREDLEWFNFSLKDIIFSSEIKNEWTDKEMYDKLIAYYDKQLGTKPFSNPVVSRHFE</sequence>